<feature type="transmembrane region" description="Helical" evidence="3">
    <location>
        <begin position="108"/>
        <end position="135"/>
    </location>
</feature>
<dbReference type="Pfam" id="PF00990">
    <property type="entry name" value="GGDEF"/>
    <property type="match status" value="1"/>
</dbReference>
<dbReference type="InterPro" id="IPR050469">
    <property type="entry name" value="Diguanylate_Cyclase"/>
</dbReference>
<dbReference type="InterPro" id="IPR043128">
    <property type="entry name" value="Rev_trsase/Diguanyl_cyclase"/>
</dbReference>
<dbReference type="GO" id="GO:0043709">
    <property type="term" value="P:cell adhesion involved in single-species biofilm formation"/>
    <property type="evidence" value="ECO:0007669"/>
    <property type="project" value="TreeGrafter"/>
</dbReference>
<dbReference type="EC" id="2.7.7.65" evidence="1"/>
<comment type="catalytic activity">
    <reaction evidence="2">
        <text>2 GTP = 3',3'-c-di-GMP + 2 diphosphate</text>
        <dbReference type="Rhea" id="RHEA:24898"/>
        <dbReference type="ChEBI" id="CHEBI:33019"/>
        <dbReference type="ChEBI" id="CHEBI:37565"/>
        <dbReference type="ChEBI" id="CHEBI:58805"/>
        <dbReference type="EC" id="2.7.7.65"/>
    </reaction>
</comment>
<name>A0A3A6TS89_9GAMM</name>
<comment type="caution">
    <text evidence="5">The sequence shown here is derived from an EMBL/GenBank/DDBJ whole genome shotgun (WGS) entry which is preliminary data.</text>
</comment>
<evidence type="ECO:0000256" key="3">
    <source>
        <dbReference type="SAM" id="Phobius"/>
    </source>
</evidence>
<feature type="transmembrane region" description="Helical" evidence="3">
    <location>
        <begin position="147"/>
        <end position="168"/>
    </location>
</feature>
<feature type="domain" description="GGDEF" evidence="4">
    <location>
        <begin position="247"/>
        <end position="393"/>
    </location>
</feature>
<feature type="transmembrane region" description="Helical" evidence="3">
    <location>
        <begin position="59"/>
        <end position="77"/>
    </location>
</feature>
<dbReference type="InterPro" id="IPR029787">
    <property type="entry name" value="Nucleotide_cyclase"/>
</dbReference>
<dbReference type="CDD" id="cd01949">
    <property type="entry name" value="GGDEF"/>
    <property type="match status" value="1"/>
</dbReference>
<dbReference type="GO" id="GO:1902201">
    <property type="term" value="P:negative regulation of bacterial-type flagellum-dependent cell motility"/>
    <property type="evidence" value="ECO:0007669"/>
    <property type="project" value="TreeGrafter"/>
</dbReference>
<feature type="transmembrane region" description="Helical" evidence="3">
    <location>
        <begin position="197"/>
        <end position="218"/>
    </location>
</feature>
<evidence type="ECO:0000313" key="5">
    <source>
        <dbReference type="EMBL" id="RJY19006.1"/>
    </source>
</evidence>
<dbReference type="InterPro" id="IPR000160">
    <property type="entry name" value="GGDEF_dom"/>
</dbReference>
<evidence type="ECO:0000259" key="4">
    <source>
        <dbReference type="PROSITE" id="PS50887"/>
    </source>
</evidence>
<dbReference type="Gene3D" id="3.30.70.270">
    <property type="match status" value="1"/>
</dbReference>
<dbReference type="AlphaFoldDB" id="A0A3A6TS89"/>
<dbReference type="OrthoDB" id="9812260at2"/>
<feature type="transmembrane region" description="Helical" evidence="3">
    <location>
        <begin position="175"/>
        <end position="191"/>
    </location>
</feature>
<protein>
    <recommendedName>
        <fullName evidence="1">diguanylate cyclase</fullName>
        <ecNumber evidence="1">2.7.7.65</ecNumber>
    </recommendedName>
</protein>
<gene>
    <name evidence="5" type="ORF">D5R81_02740</name>
</gene>
<reference evidence="5 6" key="1">
    <citation type="submission" date="2018-09" db="EMBL/GenBank/DDBJ databases">
        <title>Phylogeny of the Shewanellaceae, and recommendation for two new genera, Pseudoshewanella and Parashewanella.</title>
        <authorList>
            <person name="Wang G."/>
        </authorList>
    </citation>
    <scope>NUCLEOTIDE SEQUENCE [LARGE SCALE GENOMIC DNA]</scope>
    <source>
        <strain evidence="5 6">KCTC 22492</strain>
    </source>
</reference>
<proteinExistence type="predicted"/>
<dbReference type="Proteomes" id="UP000273022">
    <property type="component" value="Unassembled WGS sequence"/>
</dbReference>
<keyword evidence="6" id="KW-1185">Reference proteome</keyword>
<keyword evidence="3" id="KW-0472">Membrane</keyword>
<evidence type="ECO:0000256" key="1">
    <source>
        <dbReference type="ARBA" id="ARBA00012528"/>
    </source>
</evidence>
<dbReference type="GO" id="GO:0052621">
    <property type="term" value="F:diguanylate cyclase activity"/>
    <property type="evidence" value="ECO:0007669"/>
    <property type="project" value="UniProtKB-EC"/>
</dbReference>
<dbReference type="SMART" id="SM00267">
    <property type="entry name" value="GGDEF"/>
    <property type="match status" value="1"/>
</dbReference>
<dbReference type="GO" id="GO:0005886">
    <property type="term" value="C:plasma membrane"/>
    <property type="evidence" value="ECO:0007669"/>
    <property type="project" value="TreeGrafter"/>
</dbReference>
<accession>A0A3A6TS89</accession>
<dbReference type="PROSITE" id="PS50887">
    <property type="entry name" value="GGDEF"/>
    <property type="match status" value="1"/>
</dbReference>
<sequence>MQQRIKLILLPILLTLISLVILKLAQDQWQSWRSIIRDLPLWLLPITAVIAFQFNRSRLAYLSFLFLIYYAVERSFISDSQLLQQYAQPVFITGCLILTYLSLIKDRILFSIFGLINLVAIIICLFVSALLVHLINNNTDQLINTLPWVITPEDLVFIPWFICLSAIMIRSIQDVTLTTTATAISFLLWSIEYFQPMLFPSAMLFIIVSTIYLLSILFDSYALAYRDELTGLPSRRALYNLVLSLGPKYTVAMSDIDHFKKFNDTYGHDVGDQVLKLVSSKLSKISGGGKVFRYGGEEFTIVFPRKSAEETLNHLETVRQTIEDYQIILRDEKRKKGDKKSRSQASNTNKTVSVTISIGAANKVRGENFEHALKQADIALYKAKKQGRNQVCI</sequence>
<dbReference type="EMBL" id="QYYH01000011">
    <property type="protein sequence ID" value="RJY19006.1"/>
    <property type="molecule type" value="Genomic_DNA"/>
</dbReference>
<dbReference type="NCBIfam" id="TIGR00254">
    <property type="entry name" value="GGDEF"/>
    <property type="match status" value="1"/>
</dbReference>
<dbReference type="PANTHER" id="PTHR45138">
    <property type="entry name" value="REGULATORY COMPONENTS OF SENSORY TRANSDUCTION SYSTEM"/>
    <property type="match status" value="1"/>
</dbReference>
<organism evidence="5 6">
    <name type="scientific">Parashewanella spongiae</name>
    <dbReference type="NCBI Taxonomy" id="342950"/>
    <lineage>
        <taxon>Bacteria</taxon>
        <taxon>Pseudomonadati</taxon>
        <taxon>Pseudomonadota</taxon>
        <taxon>Gammaproteobacteria</taxon>
        <taxon>Alteromonadales</taxon>
        <taxon>Shewanellaceae</taxon>
        <taxon>Parashewanella</taxon>
    </lineage>
</organism>
<keyword evidence="3" id="KW-1133">Transmembrane helix</keyword>
<feature type="transmembrane region" description="Helical" evidence="3">
    <location>
        <begin position="35"/>
        <end position="52"/>
    </location>
</feature>
<evidence type="ECO:0000256" key="2">
    <source>
        <dbReference type="ARBA" id="ARBA00034247"/>
    </source>
</evidence>
<dbReference type="PANTHER" id="PTHR45138:SF9">
    <property type="entry name" value="DIGUANYLATE CYCLASE DGCM-RELATED"/>
    <property type="match status" value="1"/>
</dbReference>
<feature type="transmembrane region" description="Helical" evidence="3">
    <location>
        <begin position="83"/>
        <end position="101"/>
    </location>
</feature>
<evidence type="ECO:0000313" key="6">
    <source>
        <dbReference type="Proteomes" id="UP000273022"/>
    </source>
</evidence>
<keyword evidence="3" id="KW-0812">Transmembrane</keyword>
<dbReference type="SUPFAM" id="SSF55073">
    <property type="entry name" value="Nucleotide cyclase"/>
    <property type="match status" value="1"/>
</dbReference>